<comment type="caution">
    <text evidence="2">The sequence shown here is derived from an EMBL/GenBank/DDBJ whole genome shotgun (WGS) entry which is preliminary data.</text>
</comment>
<gene>
    <name evidence="2" type="ORF">KCU76_g14933</name>
</gene>
<feature type="domain" description="N-acetyltransferase" evidence="1">
    <location>
        <begin position="58"/>
        <end position="118"/>
    </location>
</feature>
<name>A0A9P8E4N0_AURME</name>
<reference evidence="2" key="1">
    <citation type="journal article" date="2021" name="J Fungi (Basel)">
        <title>Virulence traits and population genomics of the black yeast Aureobasidium melanogenum.</title>
        <authorList>
            <person name="Cernosa A."/>
            <person name="Sun X."/>
            <person name="Gostincar C."/>
            <person name="Fang C."/>
            <person name="Gunde-Cimerman N."/>
            <person name="Song Z."/>
        </authorList>
    </citation>
    <scope>NUCLEOTIDE SEQUENCE</scope>
    <source>
        <strain evidence="2">EXF-9911</strain>
    </source>
</reference>
<dbReference type="InterPro" id="IPR000182">
    <property type="entry name" value="GNAT_dom"/>
</dbReference>
<evidence type="ECO:0000313" key="2">
    <source>
        <dbReference type="EMBL" id="KAG9680782.1"/>
    </source>
</evidence>
<dbReference type="Proteomes" id="UP000779574">
    <property type="component" value="Unassembled WGS sequence"/>
</dbReference>
<proteinExistence type="predicted"/>
<organism evidence="2 3">
    <name type="scientific">Aureobasidium melanogenum</name>
    <name type="common">Aureobasidium pullulans var. melanogenum</name>
    <dbReference type="NCBI Taxonomy" id="46634"/>
    <lineage>
        <taxon>Eukaryota</taxon>
        <taxon>Fungi</taxon>
        <taxon>Dikarya</taxon>
        <taxon>Ascomycota</taxon>
        <taxon>Pezizomycotina</taxon>
        <taxon>Dothideomycetes</taxon>
        <taxon>Dothideomycetidae</taxon>
        <taxon>Dothideales</taxon>
        <taxon>Saccotheciaceae</taxon>
        <taxon>Aureobasidium</taxon>
    </lineage>
</organism>
<evidence type="ECO:0000313" key="3">
    <source>
        <dbReference type="Proteomes" id="UP000779574"/>
    </source>
</evidence>
<dbReference type="GO" id="GO:0016747">
    <property type="term" value="F:acyltransferase activity, transferring groups other than amino-acyl groups"/>
    <property type="evidence" value="ECO:0007669"/>
    <property type="project" value="InterPro"/>
</dbReference>
<protein>
    <recommendedName>
        <fullName evidence="1">N-acetyltransferase domain-containing protein</fullName>
    </recommendedName>
</protein>
<dbReference type="Gene3D" id="3.40.630.30">
    <property type="match status" value="1"/>
</dbReference>
<evidence type="ECO:0000259" key="1">
    <source>
        <dbReference type="Pfam" id="PF00583"/>
    </source>
</evidence>
<dbReference type="SUPFAM" id="SSF55729">
    <property type="entry name" value="Acyl-CoA N-acyltransferases (Nat)"/>
    <property type="match status" value="1"/>
</dbReference>
<dbReference type="Pfam" id="PF00583">
    <property type="entry name" value="Acetyltransf_1"/>
    <property type="match status" value="1"/>
</dbReference>
<accession>A0A9P8E4N0</accession>
<feature type="non-terminal residue" evidence="2">
    <location>
        <position position="1"/>
    </location>
</feature>
<dbReference type="InterPro" id="IPR016181">
    <property type="entry name" value="Acyl_CoA_acyltransferase"/>
</dbReference>
<dbReference type="EMBL" id="JAHFXF010000940">
    <property type="protein sequence ID" value="KAG9680782.1"/>
    <property type="molecule type" value="Genomic_DNA"/>
</dbReference>
<dbReference type="CDD" id="cd04301">
    <property type="entry name" value="NAT_SF"/>
    <property type="match status" value="1"/>
</dbReference>
<reference evidence="2" key="2">
    <citation type="submission" date="2021-08" db="EMBL/GenBank/DDBJ databases">
        <authorList>
            <person name="Gostincar C."/>
            <person name="Sun X."/>
            <person name="Song Z."/>
            <person name="Gunde-Cimerman N."/>
        </authorList>
    </citation>
    <scope>NUCLEOTIDE SEQUENCE</scope>
    <source>
        <strain evidence="2">EXF-9911</strain>
    </source>
</reference>
<dbReference type="AlphaFoldDB" id="A0A9P8E4N0"/>
<dbReference type="OrthoDB" id="2019666at2759"/>
<sequence>MISFTKHEGAEITNDMMHGIATLFSENYGIWGTAVEGRRQGQRVRSSPARLKSDCLPEAPARNFLVQAKDADVLIGHVLATRWAFEGLDICWITQLCICKRYRNQGLATKLLAKLSEHDNDGGYGILSSHPFAVSATLRALGGGLDQVKECTISPRIRDIMASCPVNYVRTAKLRGSLFDSEVTDGTVSSADTGFFVDHAESDAALYEIQRKGIEWPFGRLPEGHEFLVFIERS</sequence>